<sequence length="495" mass="55842">MSQKCGQRIYSDPPNWNGPPPPRGSEVYLSIHRDKYEYDVEPILSQFGQIYDMRLMVDFSGTNRGGFAYVRYANPEIARSAVNGLNGPKNKKNVIKKASMSDDNCVLFVMGIPVHLTKDELFEHFSRRTERLQSVTTRPSSNFNSPNRGFCFLEYANHSYAAQARRELLLDPYVQEWRSEITVNWSIPDKQKNDPAYEPSKNIFVNNLPEDINFQRLMSFLAQHMDVSHYVNCKVIGTKAFIGFTSRDEAEFALHIIEGMKIGDRVLHASWARPMQKNRDRDRLLKQDYASCNARLRFPSISEESENHSPSHSPCSGYTAGSVQEEQPNHSFDLRYTGDQQLQQDSSVSPQSEYYSSSYASNFAISNCNINLNNIQLREAGEGGMKAGISNPKYRGGTPLPNLMSARSFVAIPNVNYTTSLSPQSPLTPLAYPQFNYSSWSGPMSPNLMSTSHSPAFVYPSPNVMYRTQHGVLPAMPSTPTTPVFNSAGGNYFRF</sequence>
<evidence type="ECO:0000259" key="4">
    <source>
        <dbReference type="PROSITE" id="PS50102"/>
    </source>
</evidence>
<accession>A0A8D8Y5K0</accession>
<dbReference type="Gene3D" id="3.30.70.330">
    <property type="match status" value="3"/>
</dbReference>
<dbReference type="CDD" id="cd00590">
    <property type="entry name" value="RRM_SF"/>
    <property type="match status" value="1"/>
</dbReference>
<proteinExistence type="predicted"/>
<feature type="domain" description="RRM" evidence="4">
    <location>
        <begin position="201"/>
        <end position="274"/>
    </location>
</feature>
<evidence type="ECO:0000256" key="3">
    <source>
        <dbReference type="SAM" id="MobiDB-lite"/>
    </source>
</evidence>
<dbReference type="Pfam" id="PF00076">
    <property type="entry name" value="RRM_1"/>
    <property type="match status" value="2"/>
</dbReference>
<evidence type="ECO:0000256" key="1">
    <source>
        <dbReference type="ARBA" id="ARBA00022884"/>
    </source>
</evidence>
<dbReference type="AlphaFoldDB" id="A0A8D8Y5K0"/>
<dbReference type="InterPro" id="IPR000504">
    <property type="entry name" value="RRM_dom"/>
</dbReference>
<dbReference type="SMART" id="SM00360">
    <property type="entry name" value="RRM"/>
    <property type="match status" value="3"/>
</dbReference>
<name>A0A8D8Y5K0_9HEMI</name>
<evidence type="ECO:0000313" key="5">
    <source>
        <dbReference type="EMBL" id="CAG6719973.1"/>
    </source>
</evidence>
<reference evidence="5" key="1">
    <citation type="submission" date="2021-05" db="EMBL/GenBank/DDBJ databases">
        <authorList>
            <person name="Alioto T."/>
            <person name="Alioto T."/>
            <person name="Gomez Garrido J."/>
        </authorList>
    </citation>
    <scope>NUCLEOTIDE SEQUENCE</scope>
</reference>
<dbReference type="EMBL" id="HBUF01359668">
    <property type="protein sequence ID" value="CAG6719973.1"/>
    <property type="molecule type" value="Transcribed_RNA"/>
</dbReference>
<dbReference type="InterPro" id="IPR012677">
    <property type="entry name" value="Nucleotide-bd_a/b_plait_sf"/>
</dbReference>
<keyword evidence="1 2" id="KW-0694">RNA-binding</keyword>
<evidence type="ECO:0000256" key="2">
    <source>
        <dbReference type="PROSITE-ProRule" id="PRU00176"/>
    </source>
</evidence>
<dbReference type="PANTHER" id="PTHR21245">
    <property type="entry name" value="HETEROGENEOUS NUCLEAR RIBONUCLEOPROTEIN"/>
    <property type="match status" value="1"/>
</dbReference>
<dbReference type="InterPro" id="IPR035979">
    <property type="entry name" value="RBD_domain_sf"/>
</dbReference>
<feature type="domain" description="RRM" evidence="4">
    <location>
        <begin position="105"/>
        <end position="188"/>
    </location>
</feature>
<dbReference type="GO" id="GO:0003723">
    <property type="term" value="F:RNA binding"/>
    <property type="evidence" value="ECO:0007669"/>
    <property type="project" value="UniProtKB-UniRule"/>
</dbReference>
<dbReference type="SUPFAM" id="SSF54928">
    <property type="entry name" value="RNA-binding domain, RBD"/>
    <property type="match status" value="2"/>
</dbReference>
<protein>
    <submittedName>
        <fullName evidence="5">APOBEC1 complementation factor</fullName>
    </submittedName>
</protein>
<feature type="domain" description="RRM" evidence="4">
    <location>
        <begin position="25"/>
        <end position="100"/>
    </location>
</feature>
<feature type="region of interest" description="Disordered" evidence="3">
    <location>
        <begin position="1"/>
        <end position="22"/>
    </location>
</feature>
<dbReference type="PROSITE" id="PS50102">
    <property type="entry name" value="RRM"/>
    <property type="match status" value="3"/>
</dbReference>
<organism evidence="5">
    <name type="scientific">Cacopsylla melanoneura</name>
    <dbReference type="NCBI Taxonomy" id="428564"/>
    <lineage>
        <taxon>Eukaryota</taxon>
        <taxon>Metazoa</taxon>
        <taxon>Ecdysozoa</taxon>
        <taxon>Arthropoda</taxon>
        <taxon>Hexapoda</taxon>
        <taxon>Insecta</taxon>
        <taxon>Pterygota</taxon>
        <taxon>Neoptera</taxon>
        <taxon>Paraneoptera</taxon>
        <taxon>Hemiptera</taxon>
        <taxon>Sternorrhyncha</taxon>
        <taxon>Psylloidea</taxon>
        <taxon>Psyllidae</taxon>
        <taxon>Psyllinae</taxon>
        <taxon>Cacopsylla</taxon>
    </lineage>
</organism>
<feature type="region of interest" description="Disordered" evidence="3">
    <location>
        <begin position="301"/>
        <end position="324"/>
    </location>
</feature>